<dbReference type="OrthoDB" id="6945240at2"/>
<dbReference type="KEGG" id="xba:C7S18_08630"/>
<dbReference type="RefSeq" id="WP_106891178.1">
    <property type="nucleotide sequence ID" value="NZ_CP027860.1"/>
</dbReference>
<reference evidence="1 2" key="1">
    <citation type="submission" date="2018-03" db="EMBL/GenBank/DDBJ databases">
        <title>Ahniella affigens gen. nov., sp. nov., a gammaproteobacterium isolated from sandy soil near a stream.</title>
        <authorList>
            <person name="Ko Y."/>
            <person name="Kim J.-H."/>
        </authorList>
    </citation>
    <scope>NUCLEOTIDE SEQUENCE [LARGE SCALE GENOMIC DNA]</scope>
    <source>
        <strain evidence="1 2">D13</strain>
    </source>
</reference>
<dbReference type="Proteomes" id="UP000241074">
    <property type="component" value="Chromosome"/>
</dbReference>
<organism evidence="1 2">
    <name type="scientific">Ahniella affigens</name>
    <dbReference type="NCBI Taxonomy" id="2021234"/>
    <lineage>
        <taxon>Bacteria</taxon>
        <taxon>Pseudomonadati</taxon>
        <taxon>Pseudomonadota</taxon>
        <taxon>Gammaproteobacteria</taxon>
        <taxon>Lysobacterales</taxon>
        <taxon>Rhodanobacteraceae</taxon>
        <taxon>Ahniella</taxon>
    </lineage>
</organism>
<evidence type="ECO:0000313" key="2">
    <source>
        <dbReference type="Proteomes" id="UP000241074"/>
    </source>
</evidence>
<reference evidence="1 2" key="2">
    <citation type="submission" date="2018-03" db="EMBL/GenBank/DDBJ databases">
        <authorList>
            <person name="Keele B.F."/>
        </authorList>
    </citation>
    <scope>NUCLEOTIDE SEQUENCE [LARGE SCALE GENOMIC DNA]</scope>
    <source>
        <strain evidence="1 2">D13</strain>
    </source>
</reference>
<evidence type="ECO:0000313" key="1">
    <source>
        <dbReference type="EMBL" id="AVP97254.1"/>
    </source>
</evidence>
<protein>
    <submittedName>
        <fullName evidence="1">Transposase</fullName>
    </submittedName>
</protein>
<dbReference type="EMBL" id="CP027860">
    <property type="protein sequence ID" value="AVP97254.1"/>
    <property type="molecule type" value="Genomic_DNA"/>
</dbReference>
<dbReference type="AlphaFoldDB" id="A0A2P1PQZ8"/>
<name>A0A2P1PQZ8_9GAMM</name>
<gene>
    <name evidence="1" type="ORF">C7S18_08630</name>
</gene>
<sequence>MTQRKNKPAKNRLSDQEFDTLALLQAVDTVDQLRDDFKDGQGGRPLQLRTDLLRLHQLAVAALNEGARSKIGDLLELAADLDDQVSDMISKLESIQEALSQLLAVDPDSEDDE</sequence>
<keyword evidence="2" id="KW-1185">Reference proteome</keyword>
<accession>A0A2P1PQZ8</accession>
<proteinExistence type="predicted"/>